<name>A0ABT2FVK7_9CORY</name>
<protein>
    <recommendedName>
        <fullName evidence="5">Secreted protein</fullName>
    </recommendedName>
</protein>
<feature type="transmembrane region" description="Helical" evidence="2">
    <location>
        <begin position="25"/>
        <end position="45"/>
    </location>
</feature>
<feature type="compositionally biased region" description="Polar residues" evidence="1">
    <location>
        <begin position="65"/>
        <end position="76"/>
    </location>
</feature>
<keyword evidence="2" id="KW-0472">Membrane</keyword>
<dbReference type="EMBL" id="JANWTC010000003">
    <property type="protein sequence ID" value="MCS5479273.1"/>
    <property type="molecule type" value="Genomic_DNA"/>
</dbReference>
<keyword evidence="2" id="KW-1133">Transmembrane helix</keyword>
<feature type="region of interest" description="Disordered" evidence="1">
    <location>
        <begin position="65"/>
        <end position="122"/>
    </location>
</feature>
<organism evidence="3 4">
    <name type="scientific">Corynebacterium lemuris</name>
    <dbReference type="NCBI Taxonomy" id="1859292"/>
    <lineage>
        <taxon>Bacteria</taxon>
        <taxon>Bacillati</taxon>
        <taxon>Actinomycetota</taxon>
        <taxon>Actinomycetes</taxon>
        <taxon>Mycobacteriales</taxon>
        <taxon>Corynebacteriaceae</taxon>
        <taxon>Corynebacterium</taxon>
    </lineage>
</organism>
<dbReference type="Proteomes" id="UP001205965">
    <property type="component" value="Unassembled WGS sequence"/>
</dbReference>
<reference evidence="3 4" key="1">
    <citation type="submission" date="2022-08" db="EMBL/GenBank/DDBJ databases">
        <title>YIM 101645 draft genome.</title>
        <authorList>
            <person name="Chen X."/>
        </authorList>
    </citation>
    <scope>NUCLEOTIDE SEQUENCE [LARGE SCALE GENOMIC DNA]</scope>
    <source>
        <strain evidence="3 4">YIM 101645</strain>
    </source>
</reference>
<accession>A0ABT2FVK7</accession>
<dbReference type="RefSeq" id="WP_259427321.1">
    <property type="nucleotide sequence ID" value="NZ_JANWTC010000003.1"/>
</dbReference>
<proteinExistence type="predicted"/>
<sequence>MTPLIPNSSTLSDFFYDISRFTLRFASVLLLTYVLAVLISLILTWRPGRRGSTRVAVLLEVNQPQREQVDSASEASGTGGGKAIEPTPIQVMYIRRVSDTGSSDLNPKKTYVNGESPKEAQK</sequence>
<evidence type="ECO:0008006" key="5">
    <source>
        <dbReference type="Google" id="ProtNLM"/>
    </source>
</evidence>
<keyword evidence="4" id="KW-1185">Reference proteome</keyword>
<keyword evidence="2" id="KW-0812">Transmembrane</keyword>
<evidence type="ECO:0000313" key="3">
    <source>
        <dbReference type="EMBL" id="MCS5479273.1"/>
    </source>
</evidence>
<gene>
    <name evidence="3" type="ORF">NYP18_06345</name>
</gene>
<comment type="caution">
    <text evidence="3">The sequence shown here is derived from an EMBL/GenBank/DDBJ whole genome shotgun (WGS) entry which is preliminary data.</text>
</comment>
<evidence type="ECO:0000256" key="2">
    <source>
        <dbReference type="SAM" id="Phobius"/>
    </source>
</evidence>
<evidence type="ECO:0000313" key="4">
    <source>
        <dbReference type="Proteomes" id="UP001205965"/>
    </source>
</evidence>
<evidence type="ECO:0000256" key="1">
    <source>
        <dbReference type="SAM" id="MobiDB-lite"/>
    </source>
</evidence>